<evidence type="ECO:0000313" key="3">
    <source>
        <dbReference type="Proteomes" id="UP001227230"/>
    </source>
</evidence>
<proteinExistence type="predicted"/>
<dbReference type="EMBL" id="CP126659">
    <property type="protein sequence ID" value="WKA00139.1"/>
    <property type="molecule type" value="Genomic_DNA"/>
</dbReference>
<feature type="region of interest" description="Disordered" evidence="1">
    <location>
        <begin position="1"/>
        <end position="33"/>
    </location>
</feature>
<gene>
    <name evidence="2" type="ORF">VitviT2T_018527</name>
</gene>
<keyword evidence="3" id="KW-1185">Reference proteome</keyword>
<sequence>MPLLEHPQNSGDNGSALQHTNGNVHGANQDDEHYQHIPELLDLLRNFGDDVSAVLEDNDGNRNRRLPIKTKSHVVATGGLHVFSYQLIGGNKDNEEKLISRCK</sequence>
<feature type="compositionally biased region" description="Polar residues" evidence="1">
    <location>
        <begin position="7"/>
        <end position="23"/>
    </location>
</feature>
<organism evidence="2 3">
    <name type="scientific">Vitis vinifera</name>
    <name type="common">Grape</name>
    <dbReference type="NCBI Taxonomy" id="29760"/>
    <lineage>
        <taxon>Eukaryota</taxon>
        <taxon>Viridiplantae</taxon>
        <taxon>Streptophyta</taxon>
        <taxon>Embryophyta</taxon>
        <taxon>Tracheophyta</taxon>
        <taxon>Spermatophyta</taxon>
        <taxon>Magnoliopsida</taxon>
        <taxon>eudicotyledons</taxon>
        <taxon>Gunneridae</taxon>
        <taxon>Pentapetalae</taxon>
        <taxon>rosids</taxon>
        <taxon>Vitales</taxon>
        <taxon>Vitaceae</taxon>
        <taxon>Viteae</taxon>
        <taxon>Vitis</taxon>
    </lineage>
</organism>
<protein>
    <submittedName>
        <fullName evidence="2">Uncharacterized protein</fullName>
    </submittedName>
</protein>
<dbReference type="Proteomes" id="UP001227230">
    <property type="component" value="Chromosome 12"/>
</dbReference>
<reference evidence="2 3" key="1">
    <citation type="journal article" date="2023" name="Hortic Res">
        <title>The complete reference genome for grapevine (Vitis vinifera L.) genetics and breeding.</title>
        <authorList>
            <person name="Shi X."/>
            <person name="Cao S."/>
            <person name="Wang X."/>
            <person name="Huang S."/>
            <person name="Wang Y."/>
            <person name="Liu Z."/>
            <person name="Liu W."/>
            <person name="Leng X."/>
            <person name="Peng Y."/>
            <person name="Wang N."/>
            <person name="Wang Y."/>
            <person name="Ma Z."/>
            <person name="Xu X."/>
            <person name="Zhang F."/>
            <person name="Xue H."/>
            <person name="Zhong H."/>
            <person name="Wang Y."/>
            <person name="Zhang K."/>
            <person name="Velt A."/>
            <person name="Avia K."/>
            <person name="Holtgrawe D."/>
            <person name="Grimplet J."/>
            <person name="Matus J.T."/>
            <person name="Ware D."/>
            <person name="Wu X."/>
            <person name="Wang H."/>
            <person name="Liu C."/>
            <person name="Fang Y."/>
            <person name="Rustenholz C."/>
            <person name="Cheng Z."/>
            <person name="Xiao H."/>
            <person name="Zhou Y."/>
        </authorList>
    </citation>
    <scope>NUCLEOTIDE SEQUENCE [LARGE SCALE GENOMIC DNA]</scope>
    <source>
        <strain evidence="3">cv. Pinot noir / PN40024</strain>
        <tissue evidence="2">Leaf</tissue>
    </source>
</reference>
<name>A0ABY9CXM1_VITVI</name>
<evidence type="ECO:0000256" key="1">
    <source>
        <dbReference type="SAM" id="MobiDB-lite"/>
    </source>
</evidence>
<accession>A0ABY9CXM1</accession>
<evidence type="ECO:0000313" key="2">
    <source>
        <dbReference type="EMBL" id="WKA00139.1"/>
    </source>
</evidence>